<accession>A0ABU2FHX7</accession>
<sequence length="183" mass="20345">MSEQARKETSEEFDERQKELAAAEGEAYQRSLRHMIEVVAHTGEMVTAGEYIVGFAQEEAEGLYHLTDDGEFEWTEPSGEENCHLEVAVADAADGRFVPEASVTATLAAHDDGEVGPVDMDLLWHPGLYHYGENIHLPGDGTYDIEITVDPPTFRRHDETNGDRYGESVTVRFEDVDVKTGQS</sequence>
<dbReference type="Proteomes" id="UP001259659">
    <property type="component" value="Unassembled WGS sequence"/>
</dbReference>
<gene>
    <name evidence="3" type="ORF">NDI56_18045</name>
</gene>
<reference evidence="3 4" key="1">
    <citation type="submission" date="2022-06" db="EMBL/GenBank/DDBJ databases">
        <title>Haloarcula sp. a new haloarchaeum isolate from saline soil.</title>
        <authorList>
            <person name="Strakova D."/>
            <person name="Galisteo C."/>
            <person name="Sanchez-Porro C."/>
            <person name="Ventosa A."/>
        </authorList>
    </citation>
    <scope>NUCLEOTIDE SEQUENCE [LARGE SCALE GENOMIC DNA]</scope>
    <source>
        <strain evidence="3 4">S1CR25-12</strain>
    </source>
</reference>
<dbReference type="Pfam" id="PF10634">
    <property type="entry name" value="Iron_transport"/>
    <property type="match status" value="1"/>
</dbReference>
<evidence type="ECO:0000313" key="4">
    <source>
        <dbReference type="Proteomes" id="UP001259659"/>
    </source>
</evidence>
<name>A0ABU2FHX7_9EURY</name>
<evidence type="ECO:0000313" key="3">
    <source>
        <dbReference type="EMBL" id="MDS0261305.1"/>
    </source>
</evidence>
<comment type="caution">
    <text evidence="3">The sequence shown here is derived from an EMBL/GenBank/DDBJ whole genome shotgun (WGS) entry which is preliminary data.</text>
</comment>
<protein>
    <submittedName>
        <fullName evidence="3">Iron transporter</fullName>
    </submittedName>
</protein>
<dbReference type="Gene3D" id="2.60.40.2480">
    <property type="entry name" value="Periplasmic metal-binding protein Tp34-type"/>
    <property type="match status" value="1"/>
</dbReference>
<feature type="region of interest" description="Disordered" evidence="2">
    <location>
        <begin position="1"/>
        <end position="24"/>
    </location>
</feature>
<evidence type="ECO:0000256" key="2">
    <source>
        <dbReference type="SAM" id="MobiDB-lite"/>
    </source>
</evidence>
<organism evidence="3 4">
    <name type="scientific">Haloarcula saliterrae</name>
    <dbReference type="NCBI Taxonomy" id="2950534"/>
    <lineage>
        <taxon>Archaea</taxon>
        <taxon>Methanobacteriati</taxon>
        <taxon>Methanobacteriota</taxon>
        <taxon>Stenosarchaea group</taxon>
        <taxon>Halobacteria</taxon>
        <taxon>Halobacteriales</taxon>
        <taxon>Haloarculaceae</taxon>
        <taxon>Haloarcula</taxon>
    </lineage>
</organism>
<dbReference type="RefSeq" id="WP_310921123.1">
    <property type="nucleotide sequence ID" value="NZ_JAMQON010000006.1"/>
</dbReference>
<dbReference type="InterPro" id="IPR018470">
    <property type="entry name" value="Metal-bd_Tp34-typ"/>
</dbReference>
<evidence type="ECO:0000256" key="1">
    <source>
        <dbReference type="ARBA" id="ARBA00022729"/>
    </source>
</evidence>
<feature type="compositionally biased region" description="Basic and acidic residues" evidence="2">
    <location>
        <begin position="1"/>
        <end position="21"/>
    </location>
</feature>
<proteinExistence type="predicted"/>
<keyword evidence="4" id="KW-1185">Reference proteome</keyword>
<dbReference type="InterPro" id="IPR038482">
    <property type="entry name" value="Tp34-type_sf"/>
</dbReference>
<dbReference type="EMBL" id="JAMQON010000006">
    <property type="protein sequence ID" value="MDS0261305.1"/>
    <property type="molecule type" value="Genomic_DNA"/>
</dbReference>
<keyword evidence="1" id="KW-0732">Signal</keyword>